<dbReference type="EMBL" id="BDGG01000017">
    <property type="protein sequence ID" value="GAV08370.1"/>
    <property type="molecule type" value="Genomic_DNA"/>
</dbReference>
<feature type="compositionally biased region" description="Low complexity" evidence="1">
    <location>
        <begin position="151"/>
        <end position="167"/>
    </location>
</feature>
<dbReference type="OrthoDB" id="10681846at2759"/>
<dbReference type="Proteomes" id="UP000186922">
    <property type="component" value="Unassembled WGS sequence"/>
</dbReference>
<evidence type="ECO:0000256" key="1">
    <source>
        <dbReference type="SAM" id="MobiDB-lite"/>
    </source>
</evidence>
<accession>A0A1D1W4F4</accession>
<organism evidence="2 3">
    <name type="scientific">Ramazzottius varieornatus</name>
    <name type="common">Water bear</name>
    <name type="synonym">Tardigrade</name>
    <dbReference type="NCBI Taxonomy" id="947166"/>
    <lineage>
        <taxon>Eukaryota</taxon>
        <taxon>Metazoa</taxon>
        <taxon>Ecdysozoa</taxon>
        <taxon>Tardigrada</taxon>
        <taxon>Eutardigrada</taxon>
        <taxon>Parachela</taxon>
        <taxon>Hypsibioidea</taxon>
        <taxon>Ramazzottiidae</taxon>
        <taxon>Ramazzottius</taxon>
    </lineage>
</organism>
<evidence type="ECO:0000313" key="3">
    <source>
        <dbReference type="Proteomes" id="UP000186922"/>
    </source>
</evidence>
<feature type="compositionally biased region" description="Basic residues" evidence="1">
    <location>
        <begin position="9"/>
        <end position="21"/>
    </location>
</feature>
<evidence type="ECO:0000313" key="2">
    <source>
        <dbReference type="EMBL" id="GAV08370.1"/>
    </source>
</evidence>
<feature type="region of interest" description="Disordered" evidence="1">
    <location>
        <begin position="145"/>
        <end position="167"/>
    </location>
</feature>
<reference evidence="2 3" key="1">
    <citation type="journal article" date="2016" name="Nat. Commun.">
        <title>Extremotolerant tardigrade genome and improved radiotolerance of human cultured cells by tardigrade-unique protein.</title>
        <authorList>
            <person name="Hashimoto T."/>
            <person name="Horikawa D.D."/>
            <person name="Saito Y."/>
            <person name="Kuwahara H."/>
            <person name="Kozuka-Hata H."/>
            <person name="Shin-I T."/>
            <person name="Minakuchi Y."/>
            <person name="Ohishi K."/>
            <person name="Motoyama A."/>
            <person name="Aizu T."/>
            <person name="Enomoto A."/>
            <person name="Kondo K."/>
            <person name="Tanaka S."/>
            <person name="Hara Y."/>
            <person name="Koshikawa S."/>
            <person name="Sagara H."/>
            <person name="Miura T."/>
            <person name="Yokobori S."/>
            <person name="Miyagawa K."/>
            <person name="Suzuki Y."/>
            <person name="Kubo T."/>
            <person name="Oyama M."/>
            <person name="Kohara Y."/>
            <person name="Fujiyama A."/>
            <person name="Arakawa K."/>
            <person name="Katayama T."/>
            <person name="Toyoda A."/>
            <person name="Kunieda T."/>
        </authorList>
    </citation>
    <scope>NUCLEOTIDE SEQUENCE [LARGE SCALE GENOMIC DNA]</scope>
    <source>
        <strain evidence="2 3">YOKOZUNA-1</strain>
    </source>
</reference>
<sequence>MASKIRHLLSRHHDRSAKRHSSYNDGELPVSTFPDAALDSGHLEMGSSSFSHHHGVPFIVVTSPASLQPEHCQPVAPFLVPAATVDNDDADFVAWLHVNNELELNKEVADHIDPHVRKRYLRYLSQLRAHDGLVRSSSVCALSSMGHARGSSNSLTTTSHSSDSTSGRRSATLIHVLHLDIWDRKKQRLLKKKEERLRNERLDMEKWEGRIKAQHDREVHADNEAMRDVTRPSSMLITA</sequence>
<comment type="caution">
    <text evidence="2">The sequence shown here is derived from an EMBL/GenBank/DDBJ whole genome shotgun (WGS) entry which is preliminary data.</text>
</comment>
<proteinExistence type="predicted"/>
<name>A0A1D1W4F4_RAMVA</name>
<protein>
    <submittedName>
        <fullName evidence="2">Uncharacterized protein</fullName>
    </submittedName>
</protein>
<feature type="region of interest" description="Disordered" evidence="1">
    <location>
        <begin position="9"/>
        <end position="28"/>
    </location>
</feature>
<gene>
    <name evidence="2" type="primary">RvY_18077-1</name>
    <name evidence="2" type="synonym">RvY_18077.1</name>
    <name evidence="2" type="ORF">RvY_18077</name>
</gene>
<dbReference type="AlphaFoldDB" id="A0A1D1W4F4"/>
<keyword evidence="3" id="KW-1185">Reference proteome</keyword>